<keyword evidence="2" id="KW-1185">Reference proteome</keyword>
<dbReference type="HOGENOM" id="CLU_2110645_0_0_1"/>
<dbReference type="Proteomes" id="UP000027361">
    <property type="component" value="Unassembled WGS sequence"/>
</dbReference>
<reference evidence="1 2" key="1">
    <citation type="submission" date="2014-05" db="EMBL/GenBank/DDBJ databases">
        <title>Draft genome sequence of a rare smut relative, Tilletiaria anomala UBC 951.</title>
        <authorList>
            <consortium name="DOE Joint Genome Institute"/>
            <person name="Toome M."/>
            <person name="Kuo A."/>
            <person name="Henrissat B."/>
            <person name="Lipzen A."/>
            <person name="Tritt A."/>
            <person name="Yoshinaga Y."/>
            <person name="Zane M."/>
            <person name="Barry K."/>
            <person name="Grigoriev I.V."/>
            <person name="Spatafora J.W."/>
            <person name="Aimea M.C."/>
        </authorList>
    </citation>
    <scope>NUCLEOTIDE SEQUENCE [LARGE SCALE GENOMIC DNA]</scope>
    <source>
        <strain evidence="1 2">UBC 951</strain>
    </source>
</reference>
<evidence type="ECO:0000313" key="2">
    <source>
        <dbReference type="Proteomes" id="UP000027361"/>
    </source>
</evidence>
<proteinExistence type="predicted"/>
<evidence type="ECO:0000313" key="1">
    <source>
        <dbReference type="EMBL" id="KDN36666.1"/>
    </source>
</evidence>
<gene>
    <name evidence="1" type="ORF">K437DRAFT_260057</name>
</gene>
<protein>
    <recommendedName>
        <fullName evidence="3">Transcriptional regulator</fullName>
    </recommendedName>
</protein>
<dbReference type="RefSeq" id="XP_013240126.1">
    <property type="nucleotide sequence ID" value="XM_013384672.1"/>
</dbReference>
<dbReference type="AlphaFoldDB" id="A0A066V5A3"/>
<dbReference type="EMBL" id="JMSN01000161">
    <property type="protein sequence ID" value="KDN36666.1"/>
    <property type="molecule type" value="Genomic_DNA"/>
</dbReference>
<organism evidence="1 2">
    <name type="scientific">Tilletiaria anomala (strain ATCC 24038 / CBS 436.72 / UBC 951)</name>
    <dbReference type="NCBI Taxonomy" id="1037660"/>
    <lineage>
        <taxon>Eukaryota</taxon>
        <taxon>Fungi</taxon>
        <taxon>Dikarya</taxon>
        <taxon>Basidiomycota</taxon>
        <taxon>Ustilaginomycotina</taxon>
        <taxon>Exobasidiomycetes</taxon>
        <taxon>Georgefischeriales</taxon>
        <taxon>Tilletiariaceae</taxon>
        <taxon>Tilletiaria</taxon>
    </lineage>
</organism>
<dbReference type="SUPFAM" id="SSF50475">
    <property type="entry name" value="FMN-binding split barrel"/>
    <property type="match status" value="1"/>
</dbReference>
<comment type="caution">
    <text evidence="1">The sequence shown here is derived from an EMBL/GenBank/DDBJ whole genome shotgun (WGS) entry which is preliminary data.</text>
</comment>
<accession>A0A066V5A3</accession>
<dbReference type="Pfam" id="PF04299">
    <property type="entry name" value="FMN_bind_2"/>
    <property type="match status" value="1"/>
</dbReference>
<evidence type="ECO:0008006" key="3">
    <source>
        <dbReference type="Google" id="ProtNLM"/>
    </source>
</evidence>
<dbReference type="PANTHER" id="PTHR35802">
    <property type="entry name" value="PROTEASE SYNTHASE AND SPORULATION PROTEIN PAI 2"/>
    <property type="match status" value="1"/>
</dbReference>
<sequence length="115" mass="12640">MASDENDGNNLAWLEGHLTCANPHAKALLEASKASKDGSVPAQQVSMLFMHTSQSYISLQYYTFSKPSTGKAVPTWNYAAAQVTGQLFVDESPTFVPKQVNDLTDDHEGRLHQQQ</sequence>
<dbReference type="Gene3D" id="2.30.110.10">
    <property type="entry name" value="Electron Transport, Fmn-binding Protein, Chain A"/>
    <property type="match status" value="1"/>
</dbReference>
<dbReference type="InParanoid" id="A0A066V5A3"/>
<dbReference type="OrthoDB" id="2101473at2759"/>
<dbReference type="InterPro" id="IPR012349">
    <property type="entry name" value="Split_barrel_FMN-bd"/>
</dbReference>
<dbReference type="PANTHER" id="PTHR35802:SF1">
    <property type="entry name" value="PROTEASE SYNTHASE AND SPORULATION PROTEIN PAI 2"/>
    <property type="match status" value="1"/>
</dbReference>
<dbReference type="GeneID" id="25265446"/>
<name>A0A066V5A3_TILAU</name>
<dbReference type="InterPro" id="IPR007396">
    <property type="entry name" value="TR_PAI2-type"/>
</dbReference>